<accession>A0ABQ0G0W6</accession>
<feature type="compositionally biased region" description="Polar residues" evidence="5">
    <location>
        <begin position="769"/>
        <end position="783"/>
    </location>
</feature>
<dbReference type="Gene3D" id="3.30.40.10">
    <property type="entry name" value="Zinc/RING finger domain, C3HC4 (zinc finger)"/>
    <property type="match status" value="1"/>
</dbReference>
<dbReference type="Pfam" id="PF13639">
    <property type="entry name" value="zf-RING_2"/>
    <property type="match status" value="1"/>
</dbReference>
<feature type="compositionally biased region" description="Polar residues" evidence="5">
    <location>
        <begin position="164"/>
        <end position="179"/>
    </location>
</feature>
<feature type="compositionally biased region" description="Low complexity" evidence="5">
    <location>
        <begin position="306"/>
        <end position="318"/>
    </location>
</feature>
<feature type="compositionally biased region" description="Polar residues" evidence="5">
    <location>
        <begin position="81"/>
        <end position="92"/>
    </location>
</feature>
<feature type="region of interest" description="Disordered" evidence="5">
    <location>
        <begin position="1"/>
        <end position="183"/>
    </location>
</feature>
<dbReference type="PANTHER" id="PTHR45931">
    <property type="entry name" value="SI:CH211-59O9.10"/>
    <property type="match status" value="1"/>
</dbReference>
<reference evidence="7 8" key="1">
    <citation type="submission" date="2024-09" db="EMBL/GenBank/DDBJ databases">
        <title>Itraconazole resistance in Madurella fahalii resulting from another homologue of gene encoding cytochrome P450 14-alpha sterol demethylase (CYP51).</title>
        <authorList>
            <person name="Yoshioka I."/>
            <person name="Fahal A.H."/>
            <person name="Kaneko S."/>
            <person name="Yaguchi T."/>
        </authorList>
    </citation>
    <scope>NUCLEOTIDE SEQUENCE [LARGE SCALE GENOMIC DNA]</scope>
    <source>
        <strain evidence="7 8">IFM 68171</strain>
    </source>
</reference>
<organism evidence="7 8">
    <name type="scientific">Madurella fahalii</name>
    <dbReference type="NCBI Taxonomy" id="1157608"/>
    <lineage>
        <taxon>Eukaryota</taxon>
        <taxon>Fungi</taxon>
        <taxon>Dikarya</taxon>
        <taxon>Ascomycota</taxon>
        <taxon>Pezizomycotina</taxon>
        <taxon>Sordariomycetes</taxon>
        <taxon>Sordariomycetidae</taxon>
        <taxon>Sordariales</taxon>
        <taxon>Sordariales incertae sedis</taxon>
        <taxon>Madurella</taxon>
    </lineage>
</organism>
<feature type="region of interest" description="Disordered" evidence="5">
    <location>
        <begin position="634"/>
        <end position="783"/>
    </location>
</feature>
<dbReference type="EMBL" id="BAAFSV010000001">
    <property type="protein sequence ID" value="GAB1311396.1"/>
    <property type="molecule type" value="Genomic_DNA"/>
</dbReference>
<dbReference type="Proteomes" id="UP001628179">
    <property type="component" value="Unassembled WGS sequence"/>
</dbReference>
<protein>
    <recommendedName>
        <fullName evidence="6">RING-type domain-containing protein</fullName>
    </recommendedName>
</protein>
<feature type="compositionally biased region" description="Basic residues" evidence="5">
    <location>
        <begin position="104"/>
        <end position="118"/>
    </location>
</feature>
<keyword evidence="1" id="KW-0479">Metal-binding</keyword>
<dbReference type="RefSeq" id="XP_070913129.1">
    <property type="nucleotide sequence ID" value="XM_071057028.1"/>
</dbReference>
<feature type="compositionally biased region" description="Basic residues" evidence="5">
    <location>
        <begin position="53"/>
        <end position="71"/>
    </location>
</feature>
<dbReference type="GeneID" id="98172351"/>
<feature type="compositionally biased region" description="Basic and acidic residues" evidence="5">
    <location>
        <begin position="650"/>
        <end position="663"/>
    </location>
</feature>
<feature type="domain" description="RING-type" evidence="6">
    <location>
        <begin position="526"/>
        <end position="574"/>
    </location>
</feature>
<dbReference type="InterPro" id="IPR001841">
    <property type="entry name" value="Znf_RING"/>
</dbReference>
<feature type="compositionally biased region" description="Polar residues" evidence="5">
    <location>
        <begin position="246"/>
        <end position="271"/>
    </location>
</feature>
<dbReference type="CDD" id="cd16448">
    <property type="entry name" value="RING-H2"/>
    <property type="match status" value="1"/>
</dbReference>
<keyword evidence="2 4" id="KW-0863">Zinc-finger</keyword>
<keyword evidence="3" id="KW-0862">Zinc</keyword>
<keyword evidence="8" id="KW-1185">Reference proteome</keyword>
<name>A0ABQ0G0W6_9PEZI</name>
<proteinExistence type="predicted"/>
<evidence type="ECO:0000256" key="5">
    <source>
        <dbReference type="SAM" id="MobiDB-lite"/>
    </source>
</evidence>
<evidence type="ECO:0000313" key="8">
    <source>
        <dbReference type="Proteomes" id="UP001628179"/>
    </source>
</evidence>
<gene>
    <name evidence="7" type="ORF">MFIFM68171_01606</name>
</gene>
<evidence type="ECO:0000259" key="6">
    <source>
        <dbReference type="PROSITE" id="PS50089"/>
    </source>
</evidence>
<evidence type="ECO:0000313" key="7">
    <source>
        <dbReference type="EMBL" id="GAB1311396.1"/>
    </source>
</evidence>
<evidence type="ECO:0000256" key="3">
    <source>
        <dbReference type="ARBA" id="ARBA00022833"/>
    </source>
</evidence>
<evidence type="ECO:0000256" key="4">
    <source>
        <dbReference type="PROSITE-ProRule" id="PRU00175"/>
    </source>
</evidence>
<feature type="compositionally biased region" description="Pro residues" evidence="5">
    <location>
        <begin position="292"/>
        <end position="305"/>
    </location>
</feature>
<dbReference type="PANTHER" id="PTHR45931:SF3">
    <property type="entry name" value="RING ZINC FINGER-CONTAINING PROTEIN"/>
    <property type="match status" value="1"/>
</dbReference>
<feature type="compositionally biased region" description="Pro residues" evidence="5">
    <location>
        <begin position="128"/>
        <end position="140"/>
    </location>
</feature>
<evidence type="ECO:0000256" key="2">
    <source>
        <dbReference type="ARBA" id="ARBA00022771"/>
    </source>
</evidence>
<feature type="compositionally biased region" description="Pro residues" evidence="5">
    <location>
        <begin position="370"/>
        <end position="379"/>
    </location>
</feature>
<sequence>MDSMEFMVQQPEAAMAQPQHFHGLQRQQHQGCPYYQQHHQSGLPPPFVSDHHPHSHAHVHAHAHAHSRSHSHPNNYPIPHQQPSSPNRNLSQEYHHHQQQQQHQHQHQHQQQHQHQHQHQQQQQQQQQPPPRPQQPSLPHPHPHPHPHPQPYGHSHAHYDPVHSASSSWNQHQGPTSAFQWPGPFAAPLGHNNRLPVPDQLYFTSGAGVPTGAGQGPVQPPLIPPPHHDSWAVQLPSYRRPPATTRFHSTVPQQNNPNTGPSHSQSNNTMDAVQGGGGSLQPSRGISLPSLNPNPNPTPPLPQPTPATASTSGESGSAVLPPSSRPPLFTAPDNSSRPQDRGSGNGSSSPPSSSSSSTSSLSSSSSSTAIPPPQLPRPPLFGAMEPLQRIDIPPGPNSAHPAPESDRPLFPINPAMPHGPDRRRYYTTSRRVPRPPIPTSVSQHSDYDSDEDLEQLMDDADDQTLHHYIEEFSAGNPQFRALTEDHVRASQILRGQISNKRVASRKALSQLQSVDLNTLPESERTCVICYNDFGVPNPEGINEAPLRLPGCKHIFGDHCIKKWFEESDSCPYCRDKVHSEPVFPPSYRAIHNMLRSSFLRNRPAPDSGTSTFGDEEALARLMTQDRDAARLMAHQDRGPDGAPPRTFQTGERRSPPSEASENRRRTRARHGSFRASLPAGPLAGRTPASHTAGGPAPPQHSPPRERSTSGSQRPFFTPMMNMGPRPNFFQHMEPQGVGPNSMPLGPGTLNHSFNNPPYSVPGNGGQAGAASTQPPAYSTGPQQAATFSQQLPPVMAPQQPFAVPSNVATGPPGTVGGEGMLQ</sequence>
<dbReference type="SUPFAM" id="SSF57850">
    <property type="entry name" value="RING/U-box"/>
    <property type="match status" value="1"/>
</dbReference>
<dbReference type="InterPro" id="IPR013083">
    <property type="entry name" value="Znf_RING/FYVE/PHD"/>
</dbReference>
<evidence type="ECO:0000256" key="1">
    <source>
        <dbReference type="ARBA" id="ARBA00022723"/>
    </source>
</evidence>
<dbReference type="InterPro" id="IPR051834">
    <property type="entry name" value="RING_finger_E3_ligase"/>
</dbReference>
<feature type="region of interest" description="Disordered" evidence="5">
    <location>
        <begin position="206"/>
        <end position="448"/>
    </location>
</feature>
<comment type="caution">
    <text evidence="7">The sequence shown here is derived from an EMBL/GenBank/DDBJ whole genome shotgun (WGS) entry which is preliminary data.</text>
</comment>
<feature type="compositionally biased region" description="Low complexity" evidence="5">
    <location>
        <begin position="347"/>
        <end position="368"/>
    </location>
</feature>
<dbReference type="PROSITE" id="PS50089">
    <property type="entry name" value="ZF_RING_2"/>
    <property type="match status" value="1"/>
</dbReference>